<name>A0A507B8Y7_9PEZI</name>
<feature type="compositionally biased region" description="Basic residues" evidence="1">
    <location>
        <begin position="123"/>
        <end position="132"/>
    </location>
</feature>
<feature type="compositionally biased region" description="Low complexity" evidence="1">
    <location>
        <begin position="329"/>
        <end position="338"/>
    </location>
</feature>
<feature type="compositionally biased region" description="Low complexity" evidence="1">
    <location>
        <begin position="414"/>
        <end position="426"/>
    </location>
</feature>
<feature type="compositionally biased region" description="Low complexity" evidence="1">
    <location>
        <begin position="345"/>
        <end position="371"/>
    </location>
</feature>
<evidence type="ECO:0000256" key="1">
    <source>
        <dbReference type="SAM" id="MobiDB-lite"/>
    </source>
</evidence>
<dbReference type="RefSeq" id="XP_030995232.1">
    <property type="nucleotide sequence ID" value="XM_031140576.1"/>
</dbReference>
<dbReference type="InParanoid" id="A0A507B8Y7"/>
<feature type="region of interest" description="Disordered" evidence="1">
    <location>
        <begin position="329"/>
        <end position="581"/>
    </location>
</feature>
<dbReference type="GeneID" id="41973439"/>
<organism evidence="2 3">
    <name type="scientific">Thyridium curvatum</name>
    <dbReference type="NCBI Taxonomy" id="1093900"/>
    <lineage>
        <taxon>Eukaryota</taxon>
        <taxon>Fungi</taxon>
        <taxon>Dikarya</taxon>
        <taxon>Ascomycota</taxon>
        <taxon>Pezizomycotina</taxon>
        <taxon>Sordariomycetes</taxon>
        <taxon>Sordariomycetidae</taxon>
        <taxon>Thyridiales</taxon>
        <taxon>Thyridiaceae</taxon>
        <taxon>Thyridium</taxon>
    </lineage>
</organism>
<sequence>MSSDVGTTPSTVDNRSTSTEEDDLLAEFEAAGNDNDTDSLFGDAPGDDDDNDSLFGDSLVEPDESSVVAPESAVTPPSPAKPSPAKPLPATPSPPARAPSPAPFALSLPPRPPTPPPSEEKPAKKKKAKQPKKAPAPRGRRLKGALDPVLKPTLAERLADSPETAAPPPGRATVDKLHDLNSWVNRARINLEDWKQKGEQKVRLSNSLNMDWEWVHAHHGKCPGVPDRREIFAAYLSAGAGAGTLDEETMDRLIYTSALGWVLNPKFVRPKFWVGFDPLDPLHCHQEVWVPAEPSAAVPAASSSSPAAAATSSSSSAAAATSSSSSAVATATTTTPSSSSPPPVAAQRAPTPPRGGTSTAAGGRGHTTAGANNNNKRKRDDAPAAAAAGANREGDEVVEVPPPPPQKRARTSRRSAAVPGSSSAAPIVLADDEVADPRPAMTTTNVGSAIPAPAAMMRGAPSWPQATNPSGRPPAAPAAAAHTSTPAQQVSTPPASQEAGGHAYQTPPRRSVCPGYGDMADLRAWKQQQQQLPPEQRQRQPPFKIWDPSADFSAMAGTLAPGQGSAYAGGGVPRQDPPWTR</sequence>
<dbReference type="AlphaFoldDB" id="A0A507B8Y7"/>
<gene>
    <name evidence="2" type="ORF">E0L32_005992</name>
</gene>
<protein>
    <submittedName>
        <fullName evidence="2">Uncharacterized protein</fullName>
    </submittedName>
</protein>
<accession>A0A507B8Y7</accession>
<feature type="compositionally biased region" description="Low complexity" evidence="1">
    <location>
        <begin position="527"/>
        <end position="542"/>
    </location>
</feature>
<feature type="compositionally biased region" description="Polar residues" evidence="1">
    <location>
        <begin position="482"/>
        <end position="495"/>
    </location>
</feature>
<reference evidence="2 3" key="1">
    <citation type="submission" date="2019-06" db="EMBL/GenBank/DDBJ databases">
        <title>Draft genome sequence of the filamentous fungus Phialemoniopsis curvata isolated from diesel fuel.</title>
        <authorList>
            <person name="Varaljay V.A."/>
            <person name="Lyon W.J."/>
            <person name="Crouch A.L."/>
            <person name="Drake C.E."/>
            <person name="Hollomon J.M."/>
            <person name="Nadeau L.J."/>
            <person name="Nunn H.S."/>
            <person name="Stevenson B.S."/>
            <person name="Bojanowski C.L."/>
            <person name="Crookes-Goodson W.J."/>
        </authorList>
    </citation>
    <scope>NUCLEOTIDE SEQUENCE [LARGE SCALE GENOMIC DNA]</scope>
    <source>
        <strain evidence="2 3">D216</strain>
    </source>
</reference>
<dbReference type="EMBL" id="SKBQ01000033">
    <property type="protein sequence ID" value="TPX13521.1"/>
    <property type="molecule type" value="Genomic_DNA"/>
</dbReference>
<comment type="caution">
    <text evidence="2">The sequence shown here is derived from an EMBL/GenBank/DDBJ whole genome shotgun (WGS) entry which is preliminary data.</text>
</comment>
<proteinExistence type="predicted"/>
<dbReference type="Proteomes" id="UP000319257">
    <property type="component" value="Unassembled WGS sequence"/>
</dbReference>
<keyword evidence="3" id="KW-1185">Reference proteome</keyword>
<evidence type="ECO:0000313" key="2">
    <source>
        <dbReference type="EMBL" id="TPX13521.1"/>
    </source>
</evidence>
<feature type="compositionally biased region" description="Polar residues" evidence="1">
    <location>
        <begin position="1"/>
        <end position="17"/>
    </location>
</feature>
<evidence type="ECO:0000313" key="3">
    <source>
        <dbReference type="Proteomes" id="UP000319257"/>
    </source>
</evidence>
<feature type="compositionally biased region" description="Pro residues" evidence="1">
    <location>
        <begin position="76"/>
        <end position="102"/>
    </location>
</feature>
<feature type="region of interest" description="Disordered" evidence="1">
    <location>
        <begin position="1"/>
        <end position="149"/>
    </location>
</feature>